<sequence length="321" mass="35877">MNDYTFRPWQDGDDLALLQIWHDADNTQSQAFRSAFTVDSDSAPWSRTIVAEHQGIPVAAGTVYETSLHNRHLWSYVEVAPEHRRNGVGSELLKQLQELAQSSPSGVSTLRTKVEKGSAGYDFATEHGLSPIQRSRMVRVHPGTVPLVPLREDEDGRPTQEIEDIATGSVELTRVLWDFYQKAHEWDPPAEIDLPRVNRLFLSDEAEAYGAVVLRDDVLTAKKEGKKAPIKAFAVSYRPLEADMPGFEMPEDAATEVLIGYDFEYPGAREAIMQLLSLLAHQYPVILEVDDSMEDLTVMIDHLIKSGVAEVEEETIVLAHA</sequence>
<dbReference type="Gene3D" id="3.40.630.30">
    <property type="match status" value="1"/>
</dbReference>
<dbReference type="RefSeq" id="WP_190724196.1">
    <property type="nucleotide sequence ID" value="NZ_CP061539.1"/>
</dbReference>
<proteinExistence type="predicted"/>
<reference evidence="4 5" key="1">
    <citation type="submission" date="2020-09" db="EMBL/GenBank/DDBJ databases">
        <title>Investigation of environmental microbes.</title>
        <authorList>
            <person name="Ou Y."/>
            <person name="Kang Q."/>
        </authorList>
    </citation>
    <scope>NUCLEOTIDE SEQUENCE [LARGE SCALE GENOMIC DNA]</scope>
    <source>
        <strain evidence="4 5">KJZ-14</strain>
    </source>
</reference>
<keyword evidence="1 4" id="KW-0808">Transferase</keyword>
<accession>A0A7H2BC89</accession>
<evidence type="ECO:0000313" key="4">
    <source>
        <dbReference type="EMBL" id="QNV37285.1"/>
    </source>
</evidence>
<keyword evidence="2" id="KW-0012">Acyltransferase</keyword>
<dbReference type="Pfam" id="PF00583">
    <property type="entry name" value="Acetyltransf_1"/>
    <property type="match status" value="1"/>
</dbReference>
<name>A0A7H2BC89_9MICC</name>
<protein>
    <submittedName>
        <fullName evidence="4">GNAT family N-acetyltransferase</fullName>
    </submittedName>
</protein>
<dbReference type="EMBL" id="CP061539">
    <property type="protein sequence ID" value="QNV37285.1"/>
    <property type="molecule type" value="Genomic_DNA"/>
</dbReference>
<dbReference type="KEGG" id="rter:IDM49_08555"/>
<dbReference type="PROSITE" id="PS51186">
    <property type="entry name" value="GNAT"/>
    <property type="match status" value="1"/>
</dbReference>
<evidence type="ECO:0000256" key="1">
    <source>
        <dbReference type="ARBA" id="ARBA00022679"/>
    </source>
</evidence>
<dbReference type="AlphaFoldDB" id="A0A7H2BC89"/>
<dbReference type="CDD" id="cd04301">
    <property type="entry name" value="NAT_SF"/>
    <property type="match status" value="1"/>
</dbReference>
<dbReference type="PANTHER" id="PTHR43877">
    <property type="entry name" value="AMINOALKYLPHOSPHONATE N-ACETYLTRANSFERASE-RELATED-RELATED"/>
    <property type="match status" value="1"/>
</dbReference>
<dbReference type="Proteomes" id="UP000516404">
    <property type="component" value="Chromosome"/>
</dbReference>
<evidence type="ECO:0000313" key="5">
    <source>
        <dbReference type="Proteomes" id="UP000516404"/>
    </source>
</evidence>
<gene>
    <name evidence="4" type="ORF">IDM49_08555</name>
</gene>
<dbReference type="InterPro" id="IPR016181">
    <property type="entry name" value="Acyl_CoA_acyltransferase"/>
</dbReference>
<evidence type="ECO:0000259" key="3">
    <source>
        <dbReference type="PROSITE" id="PS51186"/>
    </source>
</evidence>
<organism evidence="4 5">
    <name type="scientific">Rothia terrae</name>
    <dbReference type="NCBI Taxonomy" id="396015"/>
    <lineage>
        <taxon>Bacteria</taxon>
        <taxon>Bacillati</taxon>
        <taxon>Actinomycetota</taxon>
        <taxon>Actinomycetes</taxon>
        <taxon>Micrococcales</taxon>
        <taxon>Micrococcaceae</taxon>
        <taxon>Rothia</taxon>
    </lineage>
</organism>
<dbReference type="GO" id="GO:0016747">
    <property type="term" value="F:acyltransferase activity, transferring groups other than amino-acyl groups"/>
    <property type="evidence" value="ECO:0007669"/>
    <property type="project" value="InterPro"/>
</dbReference>
<dbReference type="GeneID" id="96624290"/>
<keyword evidence="5" id="KW-1185">Reference proteome</keyword>
<dbReference type="InterPro" id="IPR050832">
    <property type="entry name" value="Bact_Acetyltransf"/>
</dbReference>
<evidence type="ECO:0000256" key="2">
    <source>
        <dbReference type="ARBA" id="ARBA00023315"/>
    </source>
</evidence>
<dbReference type="InterPro" id="IPR000182">
    <property type="entry name" value="GNAT_dom"/>
</dbReference>
<feature type="domain" description="N-acetyltransferase" evidence="3">
    <location>
        <begin position="4"/>
        <end position="152"/>
    </location>
</feature>
<dbReference type="SUPFAM" id="SSF55729">
    <property type="entry name" value="Acyl-CoA N-acyltransferases (Nat)"/>
    <property type="match status" value="1"/>
</dbReference>